<keyword evidence="5" id="KW-0472">Membrane</keyword>
<dbReference type="EMBL" id="JAABLM010000020">
    <property type="protein sequence ID" value="NBL66023.1"/>
    <property type="molecule type" value="Genomic_DNA"/>
</dbReference>
<gene>
    <name evidence="6" type="primary">rmuC</name>
    <name evidence="6" type="ORF">GV828_12515</name>
</gene>
<evidence type="ECO:0000313" key="7">
    <source>
        <dbReference type="Proteomes" id="UP000798602"/>
    </source>
</evidence>
<proteinExistence type="inferred from homology"/>
<dbReference type="PANTHER" id="PTHR30563:SF0">
    <property type="entry name" value="DNA RECOMBINATION PROTEIN RMUC"/>
    <property type="match status" value="1"/>
</dbReference>
<protein>
    <submittedName>
        <fullName evidence="6">DNA recombination protein RmuC</fullName>
    </submittedName>
</protein>
<keyword evidence="3" id="KW-0175">Coiled coil</keyword>
<dbReference type="RefSeq" id="WP_166537841.1">
    <property type="nucleotide sequence ID" value="NZ_JAABLM010000020.1"/>
</dbReference>
<evidence type="ECO:0000256" key="2">
    <source>
        <dbReference type="ARBA" id="ARBA00009840"/>
    </source>
</evidence>
<evidence type="ECO:0000313" key="6">
    <source>
        <dbReference type="EMBL" id="NBL66023.1"/>
    </source>
</evidence>
<comment type="similarity">
    <text evidence="2">Belongs to the RmuC family.</text>
</comment>
<dbReference type="Pfam" id="PF02646">
    <property type="entry name" value="RmuC"/>
    <property type="match status" value="1"/>
</dbReference>
<keyword evidence="5" id="KW-0812">Transmembrane</keyword>
<feature type="transmembrane region" description="Helical" evidence="5">
    <location>
        <begin position="6"/>
        <end position="25"/>
    </location>
</feature>
<dbReference type="PANTHER" id="PTHR30563">
    <property type="entry name" value="DNA RECOMBINATION PROTEIN RMUC"/>
    <property type="match status" value="1"/>
</dbReference>
<organism evidence="6 7">
    <name type="scientific">Flavobacterium ichthyis</name>
    <dbReference type="NCBI Taxonomy" id="2698827"/>
    <lineage>
        <taxon>Bacteria</taxon>
        <taxon>Pseudomonadati</taxon>
        <taxon>Bacteroidota</taxon>
        <taxon>Flavobacteriia</taxon>
        <taxon>Flavobacteriales</taxon>
        <taxon>Flavobacteriaceae</taxon>
        <taxon>Flavobacterium</taxon>
    </lineage>
</organism>
<sequence>MTLENLPFIPLIICITIGFLFGYFIQAIRNNGKIAVFNGKIETMEKRIFDLEKTILHERNLHQDKLEKWQHDREAMTILLTKKEADFDNLWETNRVQKAEIESLQKRFSIEFENLAQKIFEEKSVKFTQQNKENLQSVLQPLQEKIYFFEQNVVRTHKESIAYHATLREQIGNLKEMNALMSQETVNLTKALKGDSKMRGSWGELILERVLEKSGLQKGSEYEVQKAVTSEDGKRFFPDVIINLPDKKKIIIDSKVSLIDYEKYVNEEDEQTRNFHKKNHTVAVKRHIEQLSIKNYSELYNMDSPDFVLLFVAIEPAFALALNEDSEIYNQAFSKNIVIVTPSTLLATLKTIDSMWANKKQQQNAYEIARQAGALYDKFEGFASDLILIGKKIGEAQHSYDNAIQKLSSGKGNLVSSVEKLKKLGAKAKKSLPNQLMSESD</sequence>
<comment type="caution">
    <text evidence="6">The sequence shown here is derived from an EMBL/GenBank/DDBJ whole genome shotgun (WGS) entry which is preliminary data.</text>
</comment>
<evidence type="ECO:0000256" key="1">
    <source>
        <dbReference type="ARBA" id="ARBA00003416"/>
    </source>
</evidence>
<keyword evidence="4" id="KW-0233">DNA recombination</keyword>
<dbReference type="Proteomes" id="UP000798602">
    <property type="component" value="Unassembled WGS sequence"/>
</dbReference>
<dbReference type="InterPro" id="IPR003798">
    <property type="entry name" value="DNA_recombination_RmuC"/>
</dbReference>
<keyword evidence="7" id="KW-1185">Reference proteome</keyword>
<reference evidence="7" key="1">
    <citation type="submission" date="2020-01" db="EMBL/GenBank/DDBJ databases">
        <title>Sphingomonas sp. strain CSW-10.</title>
        <authorList>
            <person name="Chen W.-M."/>
        </authorList>
    </citation>
    <scope>NUCLEOTIDE SEQUENCE [LARGE SCALE GENOMIC DNA]</scope>
    <source>
        <strain evidence="7">NST-5</strain>
    </source>
</reference>
<evidence type="ECO:0000256" key="5">
    <source>
        <dbReference type="SAM" id="Phobius"/>
    </source>
</evidence>
<comment type="function">
    <text evidence="1">Involved in DNA recombination.</text>
</comment>
<accession>A0ABW9ZAS9</accession>
<keyword evidence="5" id="KW-1133">Transmembrane helix</keyword>
<name>A0ABW9ZAS9_9FLAO</name>
<evidence type="ECO:0000256" key="4">
    <source>
        <dbReference type="ARBA" id="ARBA00023172"/>
    </source>
</evidence>
<evidence type="ECO:0000256" key="3">
    <source>
        <dbReference type="ARBA" id="ARBA00023054"/>
    </source>
</evidence>